<dbReference type="GO" id="GO:0003700">
    <property type="term" value="F:DNA-binding transcription factor activity"/>
    <property type="evidence" value="ECO:0007669"/>
    <property type="project" value="TreeGrafter"/>
</dbReference>
<dbReference type="PANTHER" id="PTHR30055">
    <property type="entry name" value="HTH-TYPE TRANSCRIPTIONAL REGULATOR RUTR"/>
    <property type="match status" value="1"/>
</dbReference>
<name>A0A2S9GXJ6_9BURK</name>
<reference evidence="6 7" key="1">
    <citation type="submission" date="2018-02" db="EMBL/GenBank/DDBJ databases">
        <title>Solimicrobium silvestre gen. nov., sp. nov., isolated from alpine forest soil.</title>
        <authorList>
            <person name="Margesin R."/>
            <person name="Albuquerque L."/>
            <person name="Zhang D.-C."/>
            <person name="Froufe H.J.C."/>
            <person name="Severino R."/>
            <person name="Roxo I."/>
            <person name="Egas C."/>
            <person name="Da Costa M.S."/>
        </authorList>
    </citation>
    <scope>NUCLEOTIDE SEQUENCE [LARGE SCALE GENOMIC DNA]</scope>
    <source>
        <strain evidence="6 7">S20-91</strain>
    </source>
</reference>
<keyword evidence="2 4" id="KW-0238">DNA-binding</keyword>
<accession>A0A2S9GXJ6</accession>
<gene>
    <name evidence="6" type="ORF">S2091_2817</name>
</gene>
<dbReference type="SUPFAM" id="SSF46689">
    <property type="entry name" value="Homeodomain-like"/>
    <property type="match status" value="1"/>
</dbReference>
<evidence type="ECO:0000256" key="1">
    <source>
        <dbReference type="ARBA" id="ARBA00023015"/>
    </source>
</evidence>
<protein>
    <submittedName>
        <fullName evidence="6">Transcriptional regulator</fullName>
    </submittedName>
</protein>
<keyword evidence="1" id="KW-0805">Transcription regulation</keyword>
<evidence type="ECO:0000259" key="5">
    <source>
        <dbReference type="PROSITE" id="PS50977"/>
    </source>
</evidence>
<dbReference type="EMBL" id="PUGF01000013">
    <property type="protein sequence ID" value="PRC92442.1"/>
    <property type="molecule type" value="Genomic_DNA"/>
</dbReference>
<dbReference type="AlphaFoldDB" id="A0A2S9GXJ6"/>
<feature type="domain" description="HTH tetR-type" evidence="5">
    <location>
        <begin position="14"/>
        <end position="74"/>
    </location>
</feature>
<evidence type="ECO:0000256" key="3">
    <source>
        <dbReference type="ARBA" id="ARBA00023163"/>
    </source>
</evidence>
<comment type="caution">
    <text evidence="6">The sequence shown here is derived from an EMBL/GenBank/DDBJ whole genome shotgun (WGS) entry which is preliminary data.</text>
</comment>
<dbReference type="InterPro" id="IPR009057">
    <property type="entry name" value="Homeodomain-like_sf"/>
</dbReference>
<keyword evidence="3" id="KW-0804">Transcription</keyword>
<dbReference type="InterPro" id="IPR036271">
    <property type="entry name" value="Tet_transcr_reg_TetR-rel_C_sf"/>
</dbReference>
<evidence type="ECO:0000313" key="6">
    <source>
        <dbReference type="EMBL" id="PRC92442.1"/>
    </source>
</evidence>
<dbReference type="RefSeq" id="WP_105532568.1">
    <property type="nucleotide sequence ID" value="NZ_PUGF01000013.1"/>
</dbReference>
<dbReference type="InterPro" id="IPR039536">
    <property type="entry name" value="TetR_C_Proteobacteria"/>
</dbReference>
<dbReference type="SUPFAM" id="SSF48498">
    <property type="entry name" value="Tetracyclin repressor-like, C-terminal domain"/>
    <property type="match status" value="1"/>
</dbReference>
<sequence>MSICLKPRWARRKDARPQELLSAALEIFVERGYAATRLEEVARKAGVSKGTLYLYFENKEELFKAVVRDTIVPNIAQAEQLISEFQGSTKELFIELITHWCEQISAPNLAGICKLMFAEASNFPELAEFYYAEVINRNELMIIQLLERGMQSGEFRQLDLSVMPKIVTAPIVMLMLWSNTFSCCEPHAIVRDDYVRSYIEVILAGLLKN</sequence>
<dbReference type="PRINTS" id="PR00455">
    <property type="entry name" value="HTHTETR"/>
</dbReference>
<keyword evidence="7" id="KW-1185">Reference proteome</keyword>
<organism evidence="6 7">
    <name type="scientific">Solimicrobium silvestre</name>
    <dbReference type="NCBI Taxonomy" id="2099400"/>
    <lineage>
        <taxon>Bacteria</taxon>
        <taxon>Pseudomonadati</taxon>
        <taxon>Pseudomonadota</taxon>
        <taxon>Betaproteobacteria</taxon>
        <taxon>Burkholderiales</taxon>
        <taxon>Oxalobacteraceae</taxon>
        <taxon>Solimicrobium</taxon>
    </lineage>
</organism>
<dbReference type="InterPro" id="IPR050109">
    <property type="entry name" value="HTH-type_TetR-like_transc_reg"/>
</dbReference>
<dbReference type="PANTHER" id="PTHR30055:SF223">
    <property type="entry name" value="HTH-TYPE TRANSCRIPTIONAL REGULATOR UIDR"/>
    <property type="match status" value="1"/>
</dbReference>
<proteinExistence type="predicted"/>
<feature type="DNA-binding region" description="H-T-H motif" evidence="4">
    <location>
        <begin position="37"/>
        <end position="56"/>
    </location>
</feature>
<evidence type="ECO:0000256" key="4">
    <source>
        <dbReference type="PROSITE-ProRule" id="PRU00335"/>
    </source>
</evidence>
<dbReference type="Gene3D" id="1.10.357.10">
    <property type="entry name" value="Tetracycline Repressor, domain 2"/>
    <property type="match status" value="1"/>
</dbReference>
<dbReference type="FunFam" id="1.10.10.60:FF:000141">
    <property type="entry name" value="TetR family transcriptional regulator"/>
    <property type="match status" value="1"/>
</dbReference>
<evidence type="ECO:0000256" key="2">
    <source>
        <dbReference type="ARBA" id="ARBA00023125"/>
    </source>
</evidence>
<dbReference type="Pfam" id="PF14246">
    <property type="entry name" value="TetR_C_7"/>
    <property type="match status" value="1"/>
</dbReference>
<dbReference type="GO" id="GO:0000976">
    <property type="term" value="F:transcription cis-regulatory region binding"/>
    <property type="evidence" value="ECO:0007669"/>
    <property type="project" value="TreeGrafter"/>
</dbReference>
<dbReference type="PROSITE" id="PS50977">
    <property type="entry name" value="HTH_TETR_2"/>
    <property type="match status" value="1"/>
</dbReference>
<dbReference type="Pfam" id="PF00440">
    <property type="entry name" value="TetR_N"/>
    <property type="match status" value="1"/>
</dbReference>
<dbReference type="Proteomes" id="UP000237839">
    <property type="component" value="Unassembled WGS sequence"/>
</dbReference>
<dbReference type="OrthoDB" id="9809994at2"/>
<dbReference type="InterPro" id="IPR001647">
    <property type="entry name" value="HTH_TetR"/>
</dbReference>
<evidence type="ECO:0000313" key="7">
    <source>
        <dbReference type="Proteomes" id="UP000237839"/>
    </source>
</evidence>